<feature type="domain" description="Peptidase M48" evidence="11">
    <location>
        <begin position="129"/>
        <end position="311"/>
    </location>
</feature>
<dbReference type="GO" id="GO:0005743">
    <property type="term" value="C:mitochondrial inner membrane"/>
    <property type="evidence" value="ECO:0007669"/>
    <property type="project" value="TreeGrafter"/>
</dbReference>
<evidence type="ECO:0000256" key="1">
    <source>
        <dbReference type="ARBA" id="ARBA00022670"/>
    </source>
</evidence>
<dbReference type="Pfam" id="PF01435">
    <property type="entry name" value="Peptidase_M48"/>
    <property type="match status" value="1"/>
</dbReference>
<dbReference type="GO" id="GO:0046872">
    <property type="term" value="F:metal ion binding"/>
    <property type="evidence" value="ECO:0007669"/>
    <property type="project" value="UniProtKB-KW"/>
</dbReference>
<keyword evidence="3 9" id="KW-0378">Hydrolase</keyword>
<reference evidence="12 13" key="1">
    <citation type="submission" date="2023-01" db="EMBL/GenBank/DDBJ databases">
        <authorList>
            <person name="Whitehead M."/>
        </authorList>
    </citation>
    <scope>NUCLEOTIDE SEQUENCE [LARGE SCALE GENOMIC DNA]</scope>
</reference>
<dbReference type="PANTHER" id="PTHR22726:SF1">
    <property type="entry name" value="METALLOENDOPEPTIDASE OMA1, MITOCHONDRIAL"/>
    <property type="match status" value="1"/>
</dbReference>
<evidence type="ECO:0000256" key="2">
    <source>
        <dbReference type="ARBA" id="ARBA00022723"/>
    </source>
</evidence>
<comment type="caution">
    <text evidence="12">The sequence shown here is derived from an EMBL/GenBank/DDBJ whole genome shotgun (WGS) entry which is preliminary data.</text>
</comment>
<dbReference type="GO" id="GO:0004222">
    <property type="term" value="F:metalloendopeptidase activity"/>
    <property type="evidence" value="ECO:0007669"/>
    <property type="project" value="InterPro"/>
</dbReference>
<evidence type="ECO:0000256" key="3">
    <source>
        <dbReference type="ARBA" id="ARBA00022801"/>
    </source>
</evidence>
<name>A0AAV0WGD3_9HEMI</name>
<keyword evidence="10" id="KW-1133">Transmembrane helix</keyword>
<dbReference type="AlphaFoldDB" id="A0AAV0WGD3"/>
<dbReference type="CDD" id="cd07331">
    <property type="entry name" value="M48C_Oma1_like"/>
    <property type="match status" value="1"/>
</dbReference>
<keyword evidence="4 9" id="KW-0862">Zinc</keyword>
<evidence type="ECO:0000313" key="13">
    <source>
        <dbReference type="Proteomes" id="UP001160148"/>
    </source>
</evidence>
<protein>
    <recommendedName>
        <fullName evidence="7">Metalloendopeptidase OMA1, mitochondrial</fullName>
    </recommendedName>
    <alternativeName>
        <fullName evidence="8">Overlapping with the m-AAA protease 1 homolog</fullName>
    </alternativeName>
</protein>
<dbReference type="Gene3D" id="3.30.2010.10">
    <property type="entry name" value="Metalloproteases ('zincins'), catalytic domain"/>
    <property type="match status" value="1"/>
</dbReference>
<dbReference type="InterPro" id="IPR001915">
    <property type="entry name" value="Peptidase_M48"/>
</dbReference>
<evidence type="ECO:0000256" key="4">
    <source>
        <dbReference type="ARBA" id="ARBA00022833"/>
    </source>
</evidence>
<evidence type="ECO:0000313" key="12">
    <source>
        <dbReference type="EMBL" id="CAI6354581.1"/>
    </source>
</evidence>
<organism evidence="12 13">
    <name type="scientific">Macrosiphum euphorbiae</name>
    <name type="common">potato aphid</name>
    <dbReference type="NCBI Taxonomy" id="13131"/>
    <lineage>
        <taxon>Eukaryota</taxon>
        <taxon>Metazoa</taxon>
        <taxon>Ecdysozoa</taxon>
        <taxon>Arthropoda</taxon>
        <taxon>Hexapoda</taxon>
        <taxon>Insecta</taxon>
        <taxon>Pterygota</taxon>
        <taxon>Neoptera</taxon>
        <taxon>Paraneoptera</taxon>
        <taxon>Hemiptera</taxon>
        <taxon>Sternorrhyncha</taxon>
        <taxon>Aphidomorpha</taxon>
        <taxon>Aphidoidea</taxon>
        <taxon>Aphididae</taxon>
        <taxon>Macrosiphini</taxon>
        <taxon>Macrosiphum</taxon>
    </lineage>
</organism>
<evidence type="ECO:0000256" key="8">
    <source>
        <dbReference type="ARBA" id="ARBA00042978"/>
    </source>
</evidence>
<comment type="similarity">
    <text evidence="6 9">Belongs to the peptidase M48 family.</text>
</comment>
<evidence type="ECO:0000256" key="6">
    <source>
        <dbReference type="ARBA" id="ARBA00038233"/>
    </source>
</evidence>
<dbReference type="PANTHER" id="PTHR22726">
    <property type="entry name" value="METALLOENDOPEPTIDASE OMA1"/>
    <property type="match status" value="1"/>
</dbReference>
<dbReference type="InterPro" id="IPR051156">
    <property type="entry name" value="Mito/Outer_Membr_Metalloprot"/>
</dbReference>
<dbReference type="EMBL" id="CARXXK010000002">
    <property type="protein sequence ID" value="CAI6354581.1"/>
    <property type="molecule type" value="Genomic_DNA"/>
</dbReference>
<comment type="cofactor">
    <cofactor evidence="9">
        <name>Zn(2+)</name>
        <dbReference type="ChEBI" id="CHEBI:29105"/>
    </cofactor>
    <text evidence="9">Binds 1 zinc ion per subunit.</text>
</comment>
<keyword evidence="2" id="KW-0479">Metal-binding</keyword>
<accession>A0AAV0WGD3</accession>
<keyword evidence="13" id="KW-1185">Reference proteome</keyword>
<dbReference type="GO" id="GO:0034982">
    <property type="term" value="P:mitochondrial protein processing"/>
    <property type="evidence" value="ECO:0007669"/>
    <property type="project" value="TreeGrafter"/>
</dbReference>
<dbReference type="Proteomes" id="UP001160148">
    <property type="component" value="Unassembled WGS sequence"/>
</dbReference>
<evidence type="ECO:0000259" key="11">
    <source>
        <dbReference type="Pfam" id="PF01435"/>
    </source>
</evidence>
<feature type="transmembrane region" description="Helical" evidence="10">
    <location>
        <begin position="59"/>
        <end position="77"/>
    </location>
</feature>
<keyword evidence="10" id="KW-0812">Transmembrane</keyword>
<feature type="transmembrane region" description="Helical" evidence="10">
    <location>
        <begin position="12"/>
        <end position="39"/>
    </location>
</feature>
<dbReference type="GO" id="GO:0006515">
    <property type="term" value="P:protein quality control for misfolded or incompletely synthesized proteins"/>
    <property type="evidence" value="ECO:0007669"/>
    <property type="project" value="TreeGrafter"/>
</dbReference>
<keyword evidence="5 9" id="KW-0482">Metalloprotease</keyword>
<evidence type="ECO:0000256" key="5">
    <source>
        <dbReference type="ARBA" id="ARBA00023049"/>
    </source>
</evidence>
<sequence length="327" mass="36907">MTCTLCKSCSSLDYMATAAVMQLVAIFGVVVGLAARFWWVRQTAETRQQYSAMVWENRLYVALAVACCLYLFGAFLWHHTELEPWTGSRRLFLFNGQMLMRQAEREAQQLLESTRSSQLDTEHPAYLRVARVTSRLVAANSGVDAIRDRQWTVVVVDSPTVNAIVVPNGLVLVYVGLMSMANDDQLAILVGHEFAHCLLRHANQLSSMRFVVAALCLVPVIPLIWALLPFGWNMLAHLCWIFVLTSCVVLPCVRSCEVEADRIGMELAAKACVDVKQGYRFWDEMAVIDRRPKLLWLLSMHPSNESRSRHLFSLIPSAMEIQRQAAC</sequence>
<keyword evidence="1 9" id="KW-0645">Protease</keyword>
<proteinExistence type="inferred from homology"/>
<keyword evidence="10" id="KW-0472">Membrane</keyword>
<evidence type="ECO:0000256" key="7">
    <source>
        <dbReference type="ARBA" id="ARBA00040360"/>
    </source>
</evidence>
<gene>
    <name evidence="12" type="ORF">MEUPH1_LOCUS10558</name>
</gene>
<evidence type="ECO:0000256" key="10">
    <source>
        <dbReference type="SAM" id="Phobius"/>
    </source>
</evidence>
<feature type="transmembrane region" description="Helical" evidence="10">
    <location>
        <begin position="210"/>
        <end position="228"/>
    </location>
</feature>
<evidence type="ECO:0000256" key="9">
    <source>
        <dbReference type="RuleBase" id="RU003983"/>
    </source>
</evidence>